<accession>A0A2T1GMB9</accession>
<dbReference type="RefSeq" id="WP_106300002.1">
    <property type="nucleotide sequence ID" value="NZ_PVWO01000016.1"/>
</dbReference>
<dbReference type="Pfam" id="PF00535">
    <property type="entry name" value="Glycos_transf_2"/>
    <property type="match status" value="1"/>
</dbReference>
<dbReference type="AlphaFoldDB" id="A0A2T1GMB9"/>
<organism evidence="2 3">
    <name type="scientific">Chamaesiphon polymorphus CCALA 037</name>
    <dbReference type="NCBI Taxonomy" id="2107692"/>
    <lineage>
        <taxon>Bacteria</taxon>
        <taxon>Bacillati</taxon>
        <taxon>Cyanobacteriota</taxon>
        <taxon>Cyanophyceae</taxon>
        <taxon>Gomontiellales</taxon>
        <taxon>Chamaesiphonaceae</taxon>
        <taxon>Chamaesiphon</taxon>
    </lineage>
</organism>
<proteinExistence type="predicted"/>
<dbReference type="EMBL" id="PVWO01000016">
    <property type="protein sequence ID" value="PSB59047.1"/>
    <property type="molecule type" value="Genomic_DNA"/>
</dbReference>
<name>A0A2T1GMB9_9CYAN</name>
<reference evidence="2 3" key="1">
    <citation type="submission" date="2018-03" db="EMBL/GenBank/DDBJ databases">
        <title>The ancient ancestry and fast evolution of plastids.</title>
        <authorList>
            <person name="Moore K.R."/>
            <person name="Magnabosco C."/>
            <person name="Momper L."/>
            <person name="Gold D.A."/>
            <person name="Bosak T."/>
            <person name="Fournier G.P."/>
        </authorList>
    </citation>
    <scope>NUCLEOTIDE SEQUENCE [LARGE SCALE GENOMIC DNA]</scope>
    <source>
        <strain evidence="2 3">CCALA 037</strain>
    </source>
</reference>
<feature type="domain" description="Glycosyltransferase 2-like" evidence="1">
    <location>
        <begin position="1"/>
        <end position="100"/>
    </location>
</feature>
<protein>
    <recommendedName>
        <fullName evidence="1">Glycosyltransferase 2-like domain-containing protein</fullName>
    </recommendedName>
</protein>
<dbReference type="InterPro" id="IPR001173">
    <property type="entry name" value="Glyco_trans_2-like"/>
</dbReference>
<dbReference type="PANTHER" id="PTHR22916">
    <property type="entry name" value="GLYCOSYLTRANSFERASE"/>
    <property type="match status" value="1"/>
</dbReference>
<dbReference type="CDD" id="cd00761">
    <property type="entry name" value="Glyco_tranf_GTA_type"/>
    <property type="match status" value="1"/>
</dbReference>
<sequence length="339" mass="38803">LIVDDRSTDRTVEIAEEYAAKDERIRVVRNPENLGLVGNWNRCIEISAGEWIKFVFQDDTLAPTCLEKMMVATKLGKPIIYCRRNFIFEAGTDETSQDFYRTHLSVQNPLSDTVEISARQYAELALQHIGVNFVGEPTSVILHRSVFIQFGSFNPHLIMICDFEFYTRVAIHTGIVQIPEVLANFRVHGSASSAVSRANRHYRGWVLDGVILSHDFAFNTAYVPIRTVARQLQPQIDLAQLFQERAFAAWEIAQRERHLTEFSDFSPHTELEKVSQFYPLILKIVELGALAHLKAKLQIQWDLSILSIKHSLRKILPVTQIKAKIAEFCKVNQKNPNIR</sequence>
<feature type="non-terminal residue" evidence="2">
    <location>
        <position position="1"/>
    </location>
</feature>
<dbReference type="SUPFAM" id="SSF53448">
    <property type="entry name" value="Nucleotide-diphospho-sugar transferases"/>
    <property type="match status" value="1"/>
</dbReference>
<dbReference type="OrthoDB" id="396512at2"/>
<evidence type="ECO:0000313" key="2">
    <source>
        <dbReference type="EMBL" id="PSB59047.1"/>
    </source>
</evidence>
<gene>
    <name evidence="2" type="ORF">C7B77_02515</name>
</gene>
<dbReference type="InterPro" id="IPR029044">
    <property type="entry name" value="Nucleotide-diphossugar_trans"/>
</dbReference>
<dbReference type="Gene3D" id="3.90.550.10">
    <property type="entry name" value="Spore Coat Polysaccharide Biosynthesis Protein SpsA, Chain A"/>
    <property type="match status" value="1"/>
</dbReference>
<comment type="caution">
    <text evidence="2">The sequence shown here is derived from an EMBL/GenBank/DDBJ whole genome shotgun (WGS) entry which is preliminary data.</text>
</comment>
<keyword evidence="3" id="KW-1185">Reference proteome</keyword>
<evidence type="ECO:0000313" key="3">
    <source>
        <dbReference type="Proteomes" id="UP000238937"/>
    </source>
</evidence>
<dbReference type="Proteomes" id="UP000238937">
    <property type="component" value="Unassembled WGS sequence"/>
</dbReference>
<dbReference type="PANTHER" id="PTHR22916:SF56">
    <property type="entry name" value="GLYCOSYL TRANSFERASE"/>
    <property type="match status" value="1"/>
</dbReference>
<evidence type="ECO:0000259" key="1">
    <source>
        <dbReference type="Pfam" id="PF00535"/>
    </source>
</evidence>